<reference evidence="1 2" key="1">
    <citation type="submission" date="2017-11" db="EMBL/GenBank/DDBJ databases">
        <title>The genome sequence of Pantoea rodasii DSM 26611.</title>
        <authorList>
            <person name="Gao J."/>
            <person name="Mao X."/>
            <person name="Sun J."/>
        </authorList>
    </citation>
    <scope>NUCLEOTIDE SEQUENCE [LARGE SCALE GENOMIC DNA]</scope>
    <source>
        <strain evidence="1 2">DSM 26611</strain>
    </source>
</reference>
<dbReference type="AlphaFoldDB" id="A0A2M9WHV1"/>
<keyword evidence="2" id="KW-1185">Reference proteome</keyword>
<evidence type="ECO:0000313" key="1">
    <source>
        <dbReference type="EMBL" id="PJZ07142.1"/>
    </source>
</evidence>
<organism evidence="1 2">
    <name type="scientific">Pantoea rodasii</name>
    <dbReference type="NCBI Taxonomy" id="1076549"/>
    <lineage>
        <taxon>Bacteria</taxon>
        <taxon>Pseudomonadati</taxon>
        <taxon>Pseudomonadota</taxon>
        <taxon>Gammaproteobacteria</taxon>
        <taxon>Enterobacterales</taxon>
        <taxon>Erwiniaceae</taxon>
        <taxon>Pantoea</taxon>
    </lineage>
</organism>
<evidence type="ECO:0000313" key="2">
    <source>
        <dbReference type="Proteomes" id="UP000232062"/>
    </source>
</evidence>
<dbReference type="Proteomes" id="UP000232062">
    <property type="component" value="Unassembled WGS sequence"/>
</dbReference>
<comment type="caution">
    <text evidence="1">The sequence shown here is derived from an EMBL/GenBank/DDBJ whole genome shotgun (WGS) entry which is preliminary data.</text>
</comment>
<dbReference type="Gene3D" id="2.60.40.10">
    <property type="entry name" value="Immunoglobulins"/>
    <property type="match status" value="1"/>
</dbReference>
<dbReference type="STRING" id="1076549.HA45_21855"/>
<dbReference type="InterPro" id="IPR013783">
    <property type="entry name" value="Ig-like_fold"/>
</dbReference>
<name>A0A2M9WHV1_9GAMM</name>
<dbReference type="EMBL" id="PIQI01000007">
    <property type="protein sequence ID" value="PJZ07142.1"/>
    <property type="molecule type" value="Genomic_DNA"/>
</dbReference>
<sequence>MTVGVGEDGNATVNVLSGDTDTDFVRVSVSKVINPGTPKEEETKINDFTENDLAVTPMKMAIPPGMTRVVRLVSIIPPARETTWRVYFESVTADAFNNVPATAARSKTAQVGISIVWGALVHVAPEHVVARANYKAGTGELINTGTIRLPLSQVETCDVSNQCEQKKVTATVYPGMHFTVKNMHFRPENHYRIKYKNWITGKEEEVSLLPENPGAKH</sequence>
<dbReference type="Gene3D" id="2.60.40.3970">
    <property type="match status" value="1"/>
</dbReference>
<protein>
    <submittedName>
        <fullName evidence="1">Fimbrial protein</fullName>
    </submittedName>
</protein>
<gene>
    <name evidence="1" type="ORF">PRCB_02445</name>
</gene>
<accession>A0A2M9WHV1</accession>
<proteinExistence type="predicted"/>